<dbReference type="AlphaFoldDB" id="A0A4R2RB60"/>
<evidence type="ECO:0000259" key="7">
    <source>
        <dbReference type="Pfam" id="PF01232"/>
    </source>
</evidence>
<dbReference type="Proteomes" id="UP000294911">
    <property type="component" value="Unassembled WGS sequence"/>
</dbReference>
<proteinExistence type="inferred from homology"/>
<evidence type="ECO:0000256" key="1">
    <source>
        <dbReference type="ARBA" id="ARBA00006541"/>
    </source>
</evidence>
<keyword evidence="10" id="KW-1185">Reference proteome</keyword>
<dbReference type="InterPro" id="IPR008927">
    <property type="entry name" value="6-PGluconate_DH-like_C_sf"/>
</dbReference>
<comment type="catalytic activity">
    <reaction evidence="6">
        <text>D-mannitol 1-phosphate + NAD(+) = beta-D-fructose 6-phosphate + NADH + H(+)</text>
        <dbReference type="Rhea" id="RHEA:19661"/>
        <dbReference type="ChEBI" id="CHEBI:15378"/>
        <dbReference type="ChEBI" id="CHEBI:57540"/>
        <dbReference type="ChEBI" id="CHEBI:57634"/>
        <dbReference type="ChEBI" id="CHEBI:57945"/>
        <dbReference type="ChEBI" id="CHEBI:61381"/>
        <dbReference type="EC" id="1.1.1.17"/>
    </reaction>
</comment>
<dbReference type="PROSITE" id="PS00974">
    <property type="entry name" value="MANNITOL_DHGENASE"/>
    <property type="match status" value="1"/>
</dbReference>
<evidence type="ECO:0000256" key="3">
    <source>
        <dbReference type="ARBA" id="ARBA00016219"/>
    </source>
</evidence>
<sequence length="468" mass="51342">MNDSGGMYAPAYGRRAVTAGILHFGVGNFHRSHQAAYLDRLLRKGEAVDWGIIGVGLFPQDARLGEILRAQDFSYTLVELGADGHQVATRISAIIDFLHAPSEPERVREYLADPRIRVVSLTITEGGYNTSDVTGEFDTANVDIVADVNAPYPRTVFGILAAGLYLRRARGIPPFAVVSCDNIPGNGGVTRRALVAFARLAYGVEFADWINRTVSFPDSMVDRITPATTDAERALVRDVFGIDDAWPVVCEPFTQWVIEDDFPLGRPAWEGVGGQLVDDVGPYELMKLRLLNGSHQAMAHVGLLRGHRYVHEAMADAEVVGLVRRYMADEALDSLPLVPGIDLGQYMSQLVERFANPHIRDTLDRLATDTSDRLPKFLVPVAAELSRAGKPAPAAAGVLAAWAVRAARELRAGNSLNDRQAERLGAALRTVDADPVSFLANREWFGDLIDDARFAADFQRAYRVYERS</sequence>
<dbReference type="InterPro" id="IPR000669">
    <property type="entry name" value="Mannitol_DH"/>
</dbReference>
<dbReference type="PRINTS" id="PR00084">
    <property type="entry name" value="MTLDHDRGNASE"/>
</dbReference>
<evidence type="ECO:0000256" key="4">
    <source>
        <dbReference type="ARBA" id="ARBA00023002"/>
    </source>
</evidence>
<organism evidence="9 10">
    <name type="scientific">Tamaricihabitans halophyticus</name>
    <dbReference type="NCBI Taxonomy" id="1262583"/>
    <lineage>
        <taxon>Bacteria</taxon>
        <taxon>Bacillati</taxon>
        <taxon>Actinomycetota</taxon>
        <taxon>Actinomycetes</taxon>
        <taxon>Pseudonocardiales</taxon>
        <taxon>Pseudonocardiaceae</taxon>
        <taxon>Tamaricihabitans</taxon>
    </lineage>
</organism>
<dbReference type="InterPro" id="IPR036291">
    <property type="entry name" value="NAD(P)-bd_dom_sf"/>
</dbReference>
<dbReference type="InterPro" id="IPR050988">
    <property type="entry name" value="Mannitol_DH/Oxidoreductase"/>
</dbReference>
<evidence type="ECO:0000313" key="9">
    <source>
        <dbReference type="EMBL" id="TCP56655.1"/>
    </source>
</evidence>
<feature type="domain" description="Mannitol dehydrogenase N-terminal" evidence="7">
    <location>
        <begin position="20"/>
        <end position="271"/>
    </location>
</feature>
<evidence type="ECO:0000313" key="10">
    <source>
        <dbReference type="Proteomes" id="UP000294911"/>
    </source>
</evidence>
<dbReference type="SUPFAM" id="SSF51735">
    <property type="entry name" value="NAD(P)-binding Rossmann-fold domains"/>
    <property type="match status" value="1"/>
</dbReference>
<dbReference type="GO" id="GO:0008926">
    <property type="term" value="F:mannitol-1-phosphate 5-dehydrogenase activity"/>
    <property type="evidence" value="ECO:0007669"/>
    <property type="project" value="UniProtKB-EC"/>
</dbReference>
<reference evidence="9 10" key="1">
    <citation type="submission" date="2019-03" db="EMBL/GenBank/DDBJ databases">
        <title>Genomic Encyclopedia of Type Strains, Phase IV (KMG-IV): sequencing the most valuable type-strain genomes for metagenomic binning, comparative biology and taxonomic classification.</title>
        <authorList>
            <person name="Goeker M."/>
        </authorList>
    </citation>
    <scope>NUCLEOTIDE SEQUENCE [LARGE SCALE GENOMIC DNA]</scope>
    <source>
        <strain evidence="9 10">DSM 45765</strain>
    </source>
</reference>
<dbReference type="InterPro" id="IPR013118">
    <property type="entry name" value="Mannitol_DH_C"/>
</dbReference>
<dbReference type="PANTHER" id="PTHR43362:SF1">
    <property type="entry name" value="MANNITOL DEHYDROGENASE 2-RELATED"/>
    <property type="match status" value="1"/>
</dbReference>
<dbReference type="EMBL" id="SLXQ01000001">
    <property type="protein sequence ID" value="TCP56655.1"/>
    <property type="molecule type" value="Genomic_DNA"/>
</dbReference>
<keyword evidence="5" id="KW-0520">NAD</keyword>
<dbReference type="OrthoDB" id="271711at2"/>
<dbReference type="InterPro" id="IPR023027">
    <property type="entry name" value="Mannitol_DH_CS"/>
</dbReference>
<dbReference type="EC" id="1.1.1.17" evidence="2"/>
<evidence type="ECO:0000256" key="5">
    <source>
        <dbReference type="ARBA" id="ARBA00023027"/>
    </source>
</evidence>
<dbReference type="InterPro" id="IPR013328">
    <property type="entry name" value="6PGD_dom2"/>
</dbReference>
<dbReference type="SUPFAM" id="SSF48179">
    <property type="entry name" value="6-phosphogluconate dehydrogenase C-terminal domain-like"/>
    <property type="match status" value="1"/>
</dbReference>
<evidence type="ECO:0000259" key="8">
    <source>
        <dbReference type="Pfam" id="PF08125"/>
    </source>
</evidence>
<name>A0A4R2RB60_9PSEU</name>
<comment type="caution">
    <text evidence="9">The sequence shown here is derived from an EMBL/GenBank/DDBJ whole genome shotgun (WGS) entry which is preliminary data.</text>
</comment>
<dbReference type="GO" id="GO:0019594">
    <property type="term" value="P:mannitol metabolic process"/>
    <property type="evidence" value="ECO:0007669"/>
    <property type="project" value="InterPro"/>
</dbReference>
<dbReference type="Gene3D" id="1.10.1040.10">
    <property type="entry name" value="N-(1-d-carboxylethyl)-l-norvaline Dehydrogenase, domain 2"/>
    <property type="match status" value="1"/>
</dbReference>
<evidence type="ECO:0000256" key="6">
    <source>
        <dbReference type="ARBA" id="ARBA00048615"/>
    </source>
</evidence>
<dbReference type="InterPro" id="IPR013131">
    <property type="entry name" value="Mannitol_DH_N"/>
</dbReference>
<dbReference type="Pfam" id="PF08125">
    <property type="entry name" value="Mannitol_dh_C"/>
    <property type="match status" value="1"/>
</dbReference>
<gene>
    <name evidence="9" type="ORF">EV191_101600</name>
</gene>
<dbReference type="Pfam" id="PF01232">
    <property type="entry name" value="Mannitol_dh"/>
    <property type="match status" value="1"/>
</dbReference>
<evidence type="ECO:0000256" key="2">
    <source>
        <dbReference type="ARBA" id="ARBA00012939"/>
    </source>
</evidence>
<keyword evidence="4" id="KW-0560">Oxidoreductase</keyword>
<protein>
    <recommendedName>
        <fullName evidence="3">Mannitol-1-phosphate 5-dehydrogenase</fullName>
        <ecNumber evidence="2">1.1.1.17</ecNumber>
    </recommendedName>
</protein>
<dbReference type="PANTHER" id="PTHR43362">
    <property type="entry name" value="MANNITOL DEHYDROGENASE DSF1-RELATED"/>
    <property type="match status" value="1"/>
</dbReference>
<comment type="similarity">
    <text evidence="1">Belongs to the mannitol dehydrogenase family.</text>
</comment>
<accession>A0A4R2RB60</accession>
<feature type="domain" description="Mannitol dehydrogenase C-terminal" evidence="8">
    <location>
        <begin position="279"/>
        <end position="463"/>
    </location>
</feature>
<dbReference type="RefSeq" id="WP_132875227.1">
    <property type="nucleotide sequence ID" value="NZ_SLXQ01000001.1"/>
</dbReference>
<dbReference type="Gene3D" id="3.40.50.720">
    <property type="entry name" value="NAD(P)-binding Rossmann-like Domain"/>
    <property type="match status" value="1"/>
</dbReference>